<keyword evidence="2" id="KW-0812">Transmembrane</keyword>
<feature type="region of interest" description="Disordered" evidence="1">
    <location>
        <begin position="174"/>
        <end position="197"/>
    </location>
</feature>
<feature type="compositionally biased region" description="Polar residues" evidence="1">
    <location>
        <begin position="184"/>
        <end position="195"/>
    </location>
</feature>
<keyword evidence="4" id="KW-1185">Reference proteome</keyword>
<feature type="transmembrane region" description="Helical" evidence="2">
    <location>
        <begin position="63"/>
        <end position="82"/>
    </location>
</feature>
<sequence>VIIVATFHALLHLSHFIEPNTEYCFTDPTLASWIFVISVFEILWSDFVYPVHYLQLPPTLQTIIEIIIALLLTEFGTIFVWYKIENFTCYLTKSLLLAIGLHPKAYTEYEYYILGAATTIVCIAFLICLDGVCTIGKKFICERANSRKQLMTAPKRKAILRSHLQLINKNRPVQKKVNPKSAVAGNTSNVQSSTHDAYEKGRLKTATDY</sequence>
<evidence type="ECO:0000313" key="4">
    <source>
        <dbReference type="Proteomes" id="UP000078200"/>
    </source>
</evidence>
<dbReference type="VEuPathDB" id="VectorBase:GAUT033303"/>
<dbReference type="EnsemblMetazoa" id="GAUT033303-RA">
    <property type="protein sequence ID" value="GAUT033303-PA"/>
    <property type="gene ID" value="GAUT033303"/>
</dbReference>
<dbReference type="Pfam" id="PF16089">
    <property type="entry name" value="DUF4818"/>
    <property type="match status" value="1"/>
</dbReference>
<feature type="transmembrane region" description="Helical" evidence="2">
    <location>
        <begin position="111"/>
        <end position="133"/>
    </location>
</feature>
<reference evidence="3" key="1">
    <citation type="submission" date="2020-05" db="UniProtKB">
        <authorList>
            <consortium name="EnsemblMetazoa"/>
        </authorList>
    </citation>
    <scope>IDENTIFICATION</scope>
    <source>
        <strain evidence="3">TTRI</strain>
    </source>
</reference>
<evidence type="ECO:0000256" key="1">
    <source>
        <dbReference type="SAM" id="MobiDB-lite"/>
    </source>
</evidence>
<dbReference type="InterPro" id="IPR032145">
    <property type="entry name" value="DUF4818"/>
</dbReference>
<organism evidence="3 4">
    <name type="scientific">Glossina austeni</name>
    <name type="common">Savannah tsetse fly</name>
    <dbReference type="NCBI Taxonomy" id="7395"/>
    <lineage>
        <taxon>Eukaryota</taxon>
        <taxon>Metazoa</taxon>
        <taxon>Ecdysozoa</taxon>
        <taxon>Arthropoda</taxon>
        <taxon>Hexapoda</taxon>
        <taxon>Insecta</taxon>
        <taxon>Pterygota</taxon>
        <taxon>Neoptera</taxon>
        <taxon>Endopterygota</taxon>
        <taxon>Diptera</taxon>
        <taxon>Brachycera</taxon>
        <taxon>Muscomorpha</taxon>
        <taxon>Hippoboscoidea</taxon>
        <taxon>Glossinidae</taxon>
        <taxon>Glossina</taxon>
    </lineage>
</organism>
<evidence type="ECO:0000313" key="3">
    <source>
        <dbReference type="EnsemblMetazoa" id="GAUT033303-PA"/>
    </source>
</evidence>
<protein>
    <submittedName>
        <fullName evidence="3">Uncharacterized protein</fullName>
    </submittedName>
</protein>
<accession>A0A1A9VCZ2</accession>
<name>A0A1A9VCZ2_GLOAU</name>
<proteinExistence type="predicted"/>
<keyword evidence="2" id="KW-0472">Membrane</keyword>
<keyword evidence="2" id="KW-1133">Transmembrane helix</keyword>
<dbReference type="AlphaFoldDB" id="A0A1A9VCZ2"/>
<dbReference type="Proteomes" id="UP000078200">
    <property type="component" value="Unassembled WGS sequence"/>
</dbReference>
<feature type="transmembrane region" description="Helical" evidence="2">
    <location>
        <begin position="30"/>
        <end position="51"/>
    </location>
</feature>
<evidence type="ECO:0000256" key="2">
    <source>
        <dbReference type="SAM" id="Phobius"/>
    </source>
</evidence>